<gene>
    <name evidence="3" type="ORF">RM190_06210</name>
</gene>
<name>A0ABU3EB52_9RHOB</name>
<evidence type="ECO:0000313" key="3">
    <source>
        <dbReference type="EMBL" id="MDT1061449.1"/>
    </source>
</evidence>
<proteinExistence type="predicted"/>
<comment type="caution">
    <text evidence="3">The sequence shown here is derived from an EMBL/GenBank/DDBJ whole genome shotgun (WGS) entry which is preliminary data.</text>
</comment>
<dbReference type="PANTHER" id="PTHR30388:SF4">
    <property type="entry name" value="MOLYBDENUM COFACTOR INSERTION CHAPERONE PAOD"/>
    <property type="match status" value="1"/>
</dbReference>
<keyword evidence="4" id="KW-1185">Reference proteome</keyword>
<reference evidence="4" key="1">
    <citation type="submission" date="2023-07" db="EMBL/GenBank/DDBJ databases">
        <title>Characterization of two Paracoccaceae strains isolated from Phycosphere and proposal of Xinfangfangia lacusdiani sp. nov.</title>
        <authorList>
            <person name="Deng Y."/>
            <person name="Zhang Y.Q."/>
        </authorList>
    </citation>
    <scope>NUCLEOTIDE SEQUENCE [LARGE SCALE GENOMIC DNA]</scope>
    <source>
        <strain evidence="4">CPCC 101403</strain>
    </source>
</reference>
<feature type="domain" description="XdhC Rossmann" evidence="2">
    <location>
        <begin position="162"/>
        <end position="301"/>
    </location>
</feature>
<evidence type="ECO:0000259" key="2">
    <source>
        <dbReference type="Pfam" id="PF13478"/>
    </source>
</evidence>
<organism evidence="3 4">
    <name type="scientific">Paracoccus broussonetiae</name>
    <dbReference type="NCBI Taxonomy" id="3075834"/>
    <lineage>
        <taxon>Bacteria</taxon>
        <taxon>Pseudomonadati</taxon>
        <taxon>Pseudomonadota</taxon>
        <taxon>Alphaproteobacteria</taxon>
        <taxon>Rhodobacterales</taxon>
        <taxon>Paracoccaceae</taxon>
        <taxon>Paracoccus</taxon>
    </lineage>
</organism>
<dbReference type="Pfam" id="PF13478">
    <property type="entry name" value="XdhC_C"/>
    <property type="match status" value="1"/>
</dbReference>
<dbReference type="InterPro" id="IPR052698">
    <property type="entry name" value="MoCofactor_Util/Proc"/>
</dbReference>
<accession>A0ABU3EB52</accession>
<dbReference type="RefSeq" id="WP_311758552.1">
    <property type="nucleotide sequence ID" value="NZ_JAVRQI010000004.1"/>
</dbReference>
<protein>
    <submittedName>
        <fullName evidence="3">XdhC family protein</fullName>
    </submittedName>
</protein>
<sequence>MRDEGAAPQGPVLAEVRLRASDLPLGVGEPVALAFIAGVDGPSYRPVGAAMAIGPDAEMWGSLSSGCIDADVARHAREVAASGQPRDLRYGAGSPFRDLELPCGGGLDIRVMAVPDAASLAPIRSALAGRRPINLWLGRTLSTTPADDAVLRLRVDPDPRFAVFGKGPEALAFARMAAGAGYETHLASPDAETLAIAGPQIRGVHLVGPSPLARVPVDAFTAGVLFFHDHDHEPTILAHLLQGPAFYVGAQGSRRAAAERLRLLRAAGLAEDRLERLRGPIGLIPSTRDARTLAASVLAEVLAVAMQDVSAG</sequence>
<dbReference type="InterPro" id="IPR003777">
    <property type="entry name" value="XdhC_CoxI"/>
</dbReference>
<dbReference type="InterPro" id="IPR027051">
    <property type="entry name" value="XdhC_Rossmann_dom"/>
</dbReference>
<dbReference type="Proteomes" id="UP001251085">
    <property type="component" value="Unassembled WGS sequence"/>
</dbReference>
<feature type="domain" description="XdhC- CoxI" evidence="1">
    <location>
        <begin position="28"/>
        <end position="91"/>
    </location>
</feature>
<dbReference type="PANTHER" id="PTHR30388">
    <property type="entry name" value="ALDEHYDE OXIDOREDUCTASE MOLYBDENUM COFACTOR ASSEMBLY PROTEIN"/>
    <property type="match status" value="1"/>
</dbReference>
<dbReference type="Gene3D" id="3.40.50.720">
    <property type="entry name" value="NAD(P)-binding Rossmann-like Domain"/>
    <property type="match status" value="1"/>
</dbReference>
<evidence type="ECO:0000259" key="1">
    <source>
        <dbReference type="Pfam" id="PF02625"/>
    </source>
</evidence>
<evidence type="ECO:0000313" key="4">
    <source>
        <dbReference type="Proteomes" id="UP001251085"/>
    </source>
</evidence>
<dbReference type="Pfam" id="PF02625">
    <property type="entry name" value="XdhC_CoxI"/>
    <property type="match status" value="1"/>
</dbReference>
<dbReference type="EMBL" id="JAVRQI010000004">
    <property type="protein sequence ID" value="MDT1061449.1"/>
    <property type="molecule type" value="Genomic_DNA"/>
</dbReference>